<comment type="caution">
    <text evidence="1">The sequence shown here is derived from an EMBL/GenBank/DDBJ whole genome shotgun (WGS) entry which is preliminary data.</text>
</comment>
<evidence type="ECO:0000313" key="2">
    <source>
        <dbReference type="Proteomes" id="UP001154282"/>
    </source>
</evidence>
<proteinExistence type="predicted"/>
<name>A0AAV0MKH2_9ROSI</name>
<dbReference type="Proteomes" id="UP001154282">
    <property type="component" value="Unassembled WGS sequence"/>
</dbReference>
<organism evidence="1 2">
    <name type="scientific">Linum tenue</name>
    <dbReference type="NCBI Taxonomy" id="586396"/>
    <lineage>
        <taxon>Eukaryota</taxon>
        <taxon>Viridiplantae</taxon>
        <taxon>Streptophyta</taxon>
        <taxon>Embryophyta</taxon>
        <taxon>Tracheophyta</taxon>
        <taxon>Spermatophyta</taxon>
        <taxon>Magnoliopsida</taxon>
        <taxon>eudicotyledons</taxon>
        <taxon>Gunneridae</taxon>
        <taxon>Pentapetalae</taxon>
        <taxon>rosids</taxon>
        <taxon>fabids</taxon>
        <taxon>Malpighiales</taxon>
        <taxon>Linaceae</taxon>
        <taxon>Linum</taxon>
    </lineage>
</organism>
<sequence length="29" mass="3561">MCFIHIRLTRLWLSLSMRFTSITLTHNRL</sequence>
<dbReference type="EMBL" id="CAMGYJ010000007">
    <property type="protein sequence ID" value="CAI0446611.1"/>
    <property type="molecule type" value="Genomic_DNA"/>
</dbReference>
<protein>
    <submittedName>
        <fullName evidence="1">Uncharacterized protein</fullName>
    </submittedName>
</protein>
<reference evidence="1" key="1">
    <citation type="submission" date="2022-08" db="EMBL/GenBank/DDBJ databases">
        <authorList>
            <person name="Gutierrez-Valencia J."/>
        </authorList>
    </citation>
    <scope>NUCLEOTIDE SEQUENCE</scope>
</reference>
<keyword evidence="2" id="KW-1185">Reference proteome</keyword>
<evidence type="ECO:0000313" key="1">
    <source>
        <dbReference type="EMBL" id="CAI0446611.1"/>
    </source>
</evidence>
<dbReference type="AlphaFoldDB" id="A0AAV0MKH2"/>
<accession>A0AAV0MKH2</accession>
<gene>
    <name evidence="1" type="ORF">LITE_LOCUS29080</name>
</gene>